<keyword evidence="4" id="KW-1185">Reference proteome</keyword>
<keyword evidence="2" id="KW-0732">Signal</keyword>
<feature type="chain" id="PRO_5025615033" evidence="2">
    <location>
        <begin position="30"/>
        <end position="271"/>
    </location>
</feature>
<evidence type="ECO:0000313" key="3">
    <source>
        <dbReference type="EMBL" id="KAF2649765.1"/>
    </source>
</evidence>
<reference evidence="3" key="1">
    <citation type="journal article" date="2020" name="Stud. Mycol.">
        <title>101 Dothideomycetes genomes: a test case for predicting lifestyles and emergence of pathogens.</title>
        <authorList>
            <person name="Haridas S."/>
            <person name="Albert R."/>
            <person name="Binder M."/>
            <person name="Bloem J."/>
            <person name="Labutti K."/>
            <person name="Salamov A."/>
            <person name="Andreopoulos B."/>
            <person name="Baker S."/>
            <person name="Barry K."/>
            <person name="Bills G."/>
            <person name="Bluhm B."/>
            <person name="Cannon C."/>
            <person name="Castanera R."/>
            <person name="Culley D."/>
            <person name="Daum C."/>
            <person name="Ezra D."/>
            <person name="Gonzalez J."/>
            <person name="Henrissat B."/>
            <person name="Kuo A."/>
            <person name="Liang C."/>
            <person name="Lipzen A."/>
            <person name="Lutzoni F."/>
            <person name="Magnuson J."/>
            <person name="Mondo S."/>
            <person name="Nolan M."/>
            <person name="Ohm R."/>
            <person name="Pangilinan J."/>
            <person name="Park H.-J."/>
            <person name="Ramirez L."/>
            <person name="Alfaro M."/>
            <person name="Sun H."/>
            <person name="Tritt A."/>
            <person name="Yoshinaga Y."/>
            <person name="Zwiers L.-H."/>
            <person name="Turgeon B."/>
            <person name="Goodwin S."/>
            <person name="Spatafora J."/>
            <person name="Crous P."/>
            <person name="Grigoriev I."/>
        </authorList>
    </citation>
    <scope>NUCLEOTIDE SEQUENCE</scope>
    <source>
        <strain evidence="3">CBS 122681</strain>
    </source>
</reference>
<accession>A0A6A6SPI7</accession>
<gene>
    <name evidence="3" type="ORF">K491DRAFT_697818</name>
</gene>
<name>A0A6A6SPI7_9PLEO</name>
<feature type="signal peptide" evidence="2">
    <location>
        <begin position="1"/>
        <end position="29"/>
    </location>
</feature>
<evidence type="ECO:0000313" key="4">
    <source>
        <dbReference type="Proteomes" id="UP000799324"/>
    </source>
</evidence>
<protein>
    <submittedName>
        <fullName evidence="3">Uncharacterized protein</fullName>
    </submittedName>
</protein>
<proteinExistence type="predicted"/>
<dbReference type="EMBL" id="MU004479">
    <property type="protein sequence ID" value="KAF2649765.1"/>
    <property type="molecule type" value="Genomic_DNA"/>
</dbReference>
<evidence type="ECO:0000256" key="2">
    <source>
        <dbReference type="SAM" id="SignalP"/>
    </source>
</evidence>
<dbReference type="OrthoDB" id="3943581at2759"/>
<feature type="compositionally biased region" description="Low complexity" evidence="1">
    <location>
        <begin position="107"/>
        <end position="119"/>
    </location>
</feature>
<organism evidence="3 4">
    <name type="scientific">Lophiostoma macrostomum CBS 122681</name>
    <dbReference type="NCBI Taxonomy" id="1314788"/>
    <lineage>
        <taxon>Eukaryota</taxon>
        <taxon>Fungi</taxon>
        <taxon>Dikarya</taxon>
        <taxon>Ascomycota</taxon>
        <taxon>Pezizomycotina</taxon>
        <taxon>Dothideomycetes</taxon>
        <taxon>Pleosporomycetidae</taxon>
        <taxon>Pleosporales</taxon>
        <taxon>Lophiostomataceae</taxon>
        <taxon>Lophiostoma</taxon>
    </lineage>
</organism>
<evidence type="ECO:0000256" key="1">
    <source>
        <dbReference type="SAM" id="MobiDB-lite"/>
    </source>
</evidence>
<dbReference type="Proteomes" id="UP000799324">
    <property type="component" value="Unassembled WGS sequence"/>
</dbReference>
<dbReference type="AlphaFoldDB" id="A0A6A6SPI7"/>
<sequence>MMPIRRLLIAVTSMVTLFVLAALLATTFAARAPPPKIIQISMAQAQKVEQSEREHVKGKGRIDDTDFDRVDILNGSTTISPDRTRSTFYVSYTKTSTMSTDEGLIGQTPTSEPTSSQTTIDEGYIGPIETSTSAAPLPTPQPPSSQFAILALSYSGDGGPKHCRGDLLQKVHFPPPASTYKDGMCIDLPAMASCGVFFAGKDDNCEAQLFNMNGCMNTTETFVNTVVFMPEERAVGALWRSMYVRCGVDAPEAAMLDPNLLSGLLKKPGGA</sequence>
<feature type="region of interest" description="Disordered" evidence="1">
    <location>
        <begin position="100"/>
        <end position="121"/>
    </location>
</feature>